<keyword evidence="1" id="KW-0812">Transmembrane</keyword>
<dbReference type="RefSeq" id="WP_024911862.1">
    <property type="nucleotide sequence ID" value="NZ_CP007044.2"/>
</dbReference>
<dbReference type="OrthoDB" id="6540266at2"/>
<dbReference type="GO" id="GO:0016020">
    <property type="term" value="C:membrane"/>
    <property type="evidence" value="ECO:0007669"/>
    <property type="project" value="InterPro"/>
</dbReference>
<reference evidence="2 3" key="1">
    <citation type="submission" date="2014-01" db="EMBL/GenBank/DDBJ databases">
        <title>Isolation of Serratia multitudinisentens RB-25 from Ex-Landfill site.</title>
        <authorList>
            <person name="Robson E.H.J."/>
        </authorList>
    </citation>
    <scope>NUCLEOTIDE SEQUENCE [LARGE SCALE GENOMIC DNA]</scope>
    <source>
        <strain evidence="2 3">RB-25</strain>
    </source>
</reference>
<reference evidence="2 3" key="2">
    <citation type="submission" date="2015-03" db="EMBL/GenBank/DDBJ databases">
        <authorList>
            <person name="Chan K.-G."/>
        </authorList>
    </citation>
    <scope>NUCLEOTIDE SEQUENCE [LARGE SCALE GENOMIC DNA]</scope>
    <source>
        <strain evidence="2 3">RB-25</strain>
    </source>
</reference>
<feature type="transmembrane region" description="Helical" evidence="1">
    <location>
        <begin position="38"/>
        <end position="55"/>
    </location>
</feature>
<keyword evidence="1" id="KW-0472">Membrane</keyword>
<dbReference type="eggNOG" id="ENOG50332QR">
    <property type="taxonomic scope" value="Bacteria"/>
</dbReference>
<proteinExistence type="predicted"/>
<accession>W0LHN0</accession>
<dbReference type="PATRIC" id="fig|1441930.4.peg.4260"/>
<dbReference type="HOGENOM" id="CLU_140365_0_0_6"/>
<dbReference type="InterPro" id="IPR020368">
    <property type="entry name" value="Uncharacterised_YbjM"/>
</dbReference>
<evidence type="ECO:0000313" key="3">
    <source>
        <dbReference type="Proteomes" id="UP000019030"/>
    </source>
</evidence>
<dbReference type="AlphaFoldDB" id="W0LHN0"/>
<dbReference type="Proteomes" id="UP000019030">
    <property type="component" value="Chromosome"/>
</dbReference>
<dbReference type="EMBL" id="CP007044">
    <property type="protein sequence ID" value="AHG21909.1"/>
    <property type="molecule type" value="Genomic_DNA"/>
</dbReference>
<feature type="transmembrane region" description="Helical" evidence="1">
    <location>
        <begin position="62"/>
        <end position="82"/>
    </location>
</feature>
<gene>
    <name evidence="2" type="ORF">Z042_21565</name>
</gene>
<feature type="transmembrane region" description="Helical" evidence="1">
    <location>
        <begin position="94"/>
        <end position="117"/>
    </location>
</feature>
<protein>
    <submittedName>
        <fullName evidence="2">Membrane protein</fullName>
    </submittedName>
</protein>
<evidence type="ECO:0000313" key="2">
    <source>
        <dbReference type="EMBL" id="AHG21909.1"/>
    </source>
</evidence>
<name>W0LHN0_9GAMM</name>
<organism evidence="2 3">
    <name type="scientific">Chania multitudinisentens RB-25</name>
    <dbReference type="NCBI Taxonomy" id="1441930"/>
    <lineage>
        <taxon>Bacteria</taxon>
        <taxon>Pseudomonadati</taxon>
        <taxon>Pseudomonadota</taxon>
        <taxon>Gammaproteobacteria</taxon>
        <taxon>Enterobacterales</taxon>
        <taxon>Yersiniaceae</taxon>
        <taxon>Chania</taxon>
    </lineage>
</organism>
<dbReference type="KEGG" id="sfo:Z042_21565"/>
<keyword evidence="3" id="KW-1185">Reference proteome</keyword>
<sequence>MARYRCWMGIFSCFLLFNLVFLGQKSEFFGGSGGEHHGEIGLLLFIIPGFIASALSSKKRILYPLLGALYAVPFCLFIHHFLWLMPGDSFWQELAYVISAVFWCALGAMLCLFIRVVMHALQQLYQSERL</sequence>
<dbReference type="Pfam" id="PF11045">
    <property type="entry name" value="YbjM"/>
    <property type="match status" value="1"/>
</dbReference>
<keyword evidence="1" id="KW-1133">Transmembrane helix</keyword>
<evidence type="ECO:0000256" key="1">
    <source>
        <dbReference type="SAM" id="Phobius"/>
    </source>
</evidence>